<dbReference type="PANTHER" id="PTHR42796:SF4">
    <property type="entry name" value="FUMARYLACETOACETATE HYDROLASE DOMAIN-CONTAINING PROTEIN 2A"/>
    <property type="match status" value="1"/>
</dbReference>
<sequence length="285" mass="30493">MKLLRYGNAGAERPAVLDDDGVLRDASTLVPDWGPGQLGPDALDRIRHTDWASLPRVDGTPRLGCPVAQVGKLVGVGLNYEDHAIEAGLQPPDEPILFMKAVTAICGPDDAIQIPPGAHKVDWEVELGVVMGARTQRVSEDRALAQVAGYVLANDISERAWQTERGGTWDKGKSHDSFAPLGPWLVTADEITDPHGIALRLDVNGKRMQDSSTANLIAGIPKLISYISQFMTLEAGDVILTGTPAGVGLGQKPAPVFLKAGDTMRLSAQGLGEQRHVCMDVFETH</sequence>
<evidence type="ECO:0000313" key="5">
    <source>
        <dbReference type="EMBL" id="MEX8195164.1"/>
    </source>
</evidence>
<dbReference type="PANTHER" id="PTHR42796">
    <property type="entry name" value="FUMARYLACETOACETATE HYDROLASE DOMAIN-CONTAINING PROTEIN 2A-RELATED"/>
    <property type="match status" value="1"/>
</dbReference>
<comment type="similarity">
    <text evidence="2">Belongs to the FAH family.</text>
</comment>
<dbReference type="InterPro" id="IPR051121">
    <property type="entry name" value="FAH"/>
</dbReference>
<accession>A0ABV3ZZX6</accession>
<dbReference type="Gene3D" id="3.90.850.10">
    <property type="entry name" value="Fumarylacetoacetase-like, C-terminal domain"/>
    <property type="match status" value="1"/>
</dbReference>
<keyword evidence="3" id="KW-0479">Metal-binding</keyword>
<dbReference type="InterPro" id="IPR036663">
    <property type="entry name" value="Fumarylacetoacetase_C_sf"/>
</dbReference>
<evidence type="ECO:0000256" key="1">
    <source>
        <dbReference type="ARBA" id="ARBA00001946"/>
    </source>
</evidence>
<feature type="domain" description="Fumarylacetoacetase-like C-terminal" evidence="4">
    <location>
        <begin position="72"/>
        <end position="276"/>
    </location>
</feature>
<reference evidence="5 6" key="1">
    <citation type="journal article" date="2013" name="Int. J. Syst. Evol. Microbiol.">
        <title>Comamonas guangdongensis sp. nov., isolated from subterranean forest sediment, and emended description of the genus Comamonas.</title>
        <authorList>
            <person name="Zhang J."/>
            <person name="Wang Y."/>
            <person name="Zhou S."/>
            <person name="Wu C."/>
            <person name="He J."/>
            <person name="Li F."/>
        </authorList>
    </citation>
    <scope>NUCLEOTIDE SEQUENCE [LARGE SCALE GENOMIC DNA]</scope>
    <source>
        <strain evidence="5 6">CCTCC AB2011133</strain>
    </source>
</reference>
<protein>
    <submittedName>
        <fullName evidence="5">Fumarylacetoacetate hydrolase family protein</fullName>
    </submittedName>
</protein>
<organism evidence="5 6">
    <name type="scientific">Comamonas guangdongensis</name>
    <dbReference type="NCBI Taxonomy" id="510515"/>
    <lineage>
        <taxon>Bacteria</taxon>
        <taxon>Pseudomonadati</taxon>
        <taxon>Pseudomonadota</taxon>
        <taxon>Betaproteobacteria</taxon>
        <taxon>Burkholderiales</taxon>
        <taxon>Comamonadaceae</taxon>
        <taxon>Comamonas</taxon>
    </lineage>
</organism>
<dbReference type="Pfam" id="PF01557">
    <property type="entry name" value="FAA_hydrolase"/>
    <property type="match status" value="1"/>
</dbReference>
<keyword evidence="6" id="KW-1185">Reference proteome</keyword>
<proteinExistence type="inferred from homology"/>
<dbReference type="EMBL" id="JBFYGN010000034">
    <property type="protein sequence ID" value="MEX8195164.1"/>
    <property type="molecule type" value="Genomic_DNA"/>
</dbReference>
<dbReference type="GO" id="GO:0016787">
    <property type="term" value="F:hydrolase activity"/>
    <property type="evidence" value="ECO:0007669"/>
    <property type="project" value="UniProtKB-KW"/>
</dbReference>
<comment type="caution">
    <text evidence="5">The sequence shown here is derived from an EMBL/GenBank/DDBJ whole genome shotgun (WGS) entry which is preliminary data.</text>
</comment>
<keyword evidence="5" id="KW-0378">Hydrolase</keyword>
<dbReference type="SUPFAM" id="SSF56529">
    <property type="entry name" value="FAH"/>
    <property type="match status" value="1"/>
</dbReference>
<dbReference type="InterPro" id="IPR011234">
    <property type="entry name" value="Fumarylacetoacetase-like_C"/>
</dbReference>
<name>A0ABV3ZZX6_9BURK</name>
<comment type="cofactor">
    <cofactor evidence="1">
        <name>Mg(2+)</name>
        <dbReference type="ChEBI" id="CHEBI:18420"/>
    </cofactor>
</comment>
<evidence type="ECO:0000313" key="6">
    <source>
        <dbReference type="Proteomes" id="UP001561046"/>
    </source>
</evidence>
<dbReference type="Proteomes" id="UP001561046">
    <property type="component" value="Unassembled WGS sequence"/>
</dbReference>
<evidence type="ECO:0000256" key="3">
    <source>
        <dbReference type="ARBA" id="ARBA00022723"/>
    </source>
</evidence>
<evidence type="ECO:0000259" key="4">
    <source>
        <dbReference type="Pfam" id="PF01557"/>
    </source>
</evidence>
<evidence type="ECO:0000256" key="2">
    <source>
        <dbReference type="ARBA" id="ARBA00010211"/>
    </source>
</evidence>
<gene>
    <name evidence="5" type="ORF">AB6724_20210</name>
</gene>
<dbReference type="RefSeq" id="WP_369340341.1">
    <property type="nucleotide sequence ID" value="NZ_JBFYGN010000034.1"/>
</dbReference>